<evidence type="ECO:0000259" key="4">
    <source>
        <dbReference type="Pfam" id="PF25137"/>
    </source>
</evidence>
<accession>A0ABY5R658</accession>
<evidence type="ECO:0000259" key="3">
    <source>
        <dbReference type="Pfam" id="PF00465"/>
    </source>
</evidence>
<keyword evidence="2" id="KW-0560">Oxidoreductase</keyword>
<dbReference type="Pfam" id="PF00465">
    <property type="entry name" value="Fe-ADH"/>
    <property type="match status" value="1"/>
</dbReference>
<dbReference type="EMBL" id="CP062229">
    <property type="protein sequence ID" value="UVC18981.1"/>
    <property type="molecule type" value="Genomic_DNA"/>
</dbReference>
<dbReference type="InterPro" id="IPR001670">
    <property type="entry name" value="ADH_Fe/GldA"/>
</dbReference>
<evidence type="ECO:0000313" key="6">
    <source>
        <dbReference type="Proteomes" id="UP001058098"/>
    </source>
</evidence>
<sequence length="428" mass="44766">MFRASTSFRFPLATSSRDAEHGLFAAIRLPREILFGKGQRHVIPTVAARLGRRALVCTDERFAATVAFAEIMAALEGASIDVLVHNRVQPDVPRDTVAVCVEEARDFAPDMVIGIGGGSCLDMAKCAALLISHGGLLQDYYGEFKVPGPTLPLIAVPTTAGTGSEVTPVAVISDPDRTMKVGISSPHLIAAAAICDPELTMTCPPGLTAIAGADALTHAVEAFTAARRGTDPGLPQQHVFIGKSALTDHFALLAIKLLGRSLEKAYRDPADEDARADVMMGALAAGCAFGTAGTAAAHAVQYPVGALTHTAHGLGVATMLPYVMKYNRAAAAAEMTEIGLALGLDGRDRSTGEMADAMIDEIGRLFGAIGITPTLAKLGLPADKLDWTAEQALGIDRLIKNNPRLFDLAAMRGLIQAAYDGDLAACVM</sequence>
<dbReference type="PANTHER" id="PTHR11496">
    <property type="entry name" value="ALCOHOL DEHYDROGENASE"/>
    <property type="match status" value="1"/>
</dbReference>
<evidence type="ECO:0000256" key="1">
    <source>
        <dbReference type="ARBA" id="ARBA00007358"/>
    </source>
</evidence>
<dbReference type="PANTHER" id="PTHR11496:SF102">
    <property type="entry name" value="ALCOHOL DEHYDROGENASE 4"/>
    <property type="match status" value="1"/>
</dbReference>
<dbReference type="Proteomes" id="UP001058098">
    <property type="component" value="Chromosome"/>
</dbReference>
<name>A0ABY5R658_9HYPH</name>
<dbReference type="Pfam" id="PF25137">
    <property type="entry name" value="ADH_Fe_C"/>
    <property type="match status" value="1"/>
</dbReference>
<dbReference type="SUPFAM" id="SSF56796">
    <property type="entry name" value="Dehydroquinate synthase-like"/>
    <property type="match status" value="1"/>
</dbReference>
<comment type="similarity">
    <text evidence="1">Belongs to the iron-containing alcohol dehydrogenase family.</text>
</comment>
<feature type="domain" description="Fe-containing alcohol dehydrogenase-like C-terminal" evidence="4">
    <location>
        <begin position="242"/>
        <end position="419"/>
    </location>
</feature>
<gene>
    <name evidence="5" type="ORF">IHQ72_13970</name>
</gene>
<dbReference type="InterPro" id="IPR039697">
    <property type="entry name" value="Alcohol_dehydrogenase_Fe"/>
</dbReference>
<dbReference type="Gene3D" id="1.20.1090.10">
    <property type="entry name" value="Dehydroquinate synthase-like - alpha domain"/>
    <property type="match status" value="1"/>
</dbReference>
<dbReference type="Gene3D" id="3.40.50.1970">
    <property type="match status" value="1"/>
</dbReference>
<proteinExistence type="inferred from homology"/>
<evidence type="ECO:0000256" key="2">
    <source>
        <dbReference type="ARBA" id="ARBA00023002"/>
    </source>
</evidence>
<protein>
    <submittedName>
        <fullName evidence="5">Iron-containing alcohol dehydrogenase</fullName>
    </submittedName>
</protein>
<keyword evidence="6" id="KW-1185">Reference proteome</keyword>
<organism evidence="5 6">
    <name type="scientific">Mesorhizobium onobrychidis</name>
    <dbReference type="NCBI Taxonomy" id="2775404"/>
    <lineage>
        <taxon>Bacteria</taxon>
        <taxon>Pseudomonadati</taxon>
        <taxon>Pseudomonadota</taxon>
        <taxon>Alphaproteobacteria</taxon>
        <taxon>Hyphomicrobiales</taxon>
        <taxon>Phyllobacteriaceae</taxon>
        <taxon>Mesorhizobium</taxon>
    </lineage>
</organism>
<evidence type="ECO:0000313" key="5">
    <source>
        <dbReference type="EMBL" id="UVC18981.1"/>
    </source>
</evidence>
<reference evidence="5" key="1">
    <citation type="submission" date="2020-09" db="EMBL/GenBank/DDBJ databases">
        <title>Rhizobia associated with sainfoin plants.</title>
        <authorList>
            <person name="Asharfi S."/>
            <person name="Kuzmanovic N."/>
            <person name="Bunk B."/>
            <person name="Sproeer C."/>
            <person name="Becker M."/>
            <person name="Thuenen T."/>
        </authorList>
    </citation>
    <scope>NUCLEOTIDE SEQUENCE</scope>
    <source>
        <strain evidence="5">OM4</strain>
    </source>
</reference>
<dbReference type="InterPro" id="IPR056798">
    <property type="entry name" value="ADH_Fe_C"/>
</dbReference>
<feature type="domain" description="Alcohol dehydrogenase iron-type/glycerol dehydrogenase GldA" evidence="3">
    <location>
        <begin position="30"/>
        <end position="197"/>
    </location>
</feature>
<dbReference type="CDD" id="cd08191">
    <property type="entry name" value="Fe-ADH-like"/>
    <property type="match status" value="1"/>
</dbReference>